<keyword evidence="4" id="KW-1015">Disulfide bond</keyword>
<reference evidence="8 9" key="1">
    <citation type="journal article" date="2022" name="Int. J. Syst. Evol. Microbiol.">
        <title>Prevotella herbatica sp. nov., a plant polysaccharide-decomposing anaerobic bacterium isolated from a methanogenic reactor.</title>
        <authorList>
            <person name="Uek A."/>
            <person name="Tonouchi A."/>
            <person name="Kaku N."/>
            <person name="Ueki K."/>
        </authorList>
    </citation>
    <scope>NUCLEOTIDE SEQUENCE [LARGE SCALE GENOMIC DNA]</scope>
    <source>
        <strain evidence="8 9">WR041</strain>
    </source>
</reference>
<dbReference type="Pfam" id="PF00085">
    <property type="entry name" value="Thioredoxin"/>
    <property type="match status" value="1"/>
</dbReference>
<evidence type="ECO:0000313" key="9">
    <source>
        <dbReference type="Proteomes" id="UP001319045"/>
    </source>
</evidence>
<evidence type="ECO:0000256" key="5">
    <source>
        <dbReference type="ARBA" id="ARBA00023284"/>
    </source>
</evidence>
<keyword evidence="9" id="KW-1185">Reference proteome</keyword>
<dbReference type="NCBIfam" id="TIGR01068">
    <property type="entry name" value="thioredoxin"/>
    <property type="match status" value="1"/>
</dbReference>
<evidence type="ECO:0000256" key="3">
    <source>
        <dbReference type="ARBA" id="ARBA00022982"/>
    </source>
</evidence>
<keyword evidence="5" id="KW-0676">Redox-active center</keyword>
<organism evidence="8 9">
    <name type="scientific">Prevotella herbatica</name>
    <dbReference type="NCBI Taxonomy" id="2801997"/>
    <lineage>
        <taxon>Bacteria</taxon>
        <taxon>Pseudomonadati</taxon>
        <taxon>Bacteroidota</taxon>
        <taxon>Bacteroidia</taxon>
        <taxon>Bacteroidales</taxon>
        <taxon>Prevotellaceae</taxon>
        <taxon>Prevotella</taxon>
    </lineage>
</organism>
<evidence type="ECO:0000259" key="7">
    <source>
        <dbReference type="PROSITE" id="PS51352"/>
    </source>
</evidence>
<evidence type="ECO:0000256" key="4">
    <source>
        <dbReference type="ARBA" id="ARBA00023157"/>
    </source>
</evidence>
<dbReference type="CDD" id="cd02947">
    <property type="entry name" value="TRX_family"/>
    <property type="match status" value="1"/>
</dbReference>
<name>A0ABN6EJ79_9BACT</name>
<comment type="similarity">
    <text evidence="1">Belongs to the thioredoxin family.</text>
</comment>
<evidence type="ECO:0000256" key="1">
    <source>
        <dbReference type="ARBA" id="ARBA00008987"/>
    </source>
</evidence>
<gene>
    <name evidence="8" type="ORF">prwr041_06490</name>
</gene>
<keyword evidence="3" id="KW-0249">Electron transport</keyword>
<evidence type="ECO:0000313" key="8">
    <source>
        <dbReference type="EMBL" id="BCS84756.1"/>
    </source>
</evidence>
<dbReference type="SUPFAM" id="SSF52833">
    <property type="entry name" value="Thioredoxin-like"/>
    <property type="match status" value="1"/>
</dbReference>
<dbReference type="Gene3D" id="3.40.30.10">
    <property type="entry name" value="Glutaredoxin"/>
    <property type="match status" value="1"/>
</dbReference>
<dbReference type="EMBL" id="AP024484">
    <property type="protein sequence ID" value="BCS84756.1"/>
    <property type="molecule type" value="Genomic_DNA"/>
</dbReference>
<accession>A0ABN6EJ79</accession>
<evidence type="ECO:0000256" key="2">
    <source>
        <dbReference type="ARBA" id="ARBA00022448"/>
    </source>
</evidence>
<keyword evidence="2" id="KW-0813">Transport</keyword>
<dbReference type="InterPro" id="IPR013766">
    <property type="entry name" value="Thioredoxin_domain"/>
</dbReference>
<dbReference type="PANTHER" id="PTHR45663:SF11">
    <property type="entry name" value="GEO12009P1"/>
    <property type="match status" value="1"/>
</dbReference>
<dbReference type="InterPro" id="IPR036249">
    <property type="entry name" value="Thioredoxin-like_sf"/>
</dbReference>
<dbReference type="PROSITE" id="PS51352">
    <property type="entry name" value="THIOREDOXIN_2"/>
    <property type="match status" value="1"/>
</dbReference>
<dbReference type="InterPro" id="IPR005746">
    <property type="entry name" value="Thioredoxin"/>
</dbReference>
<dbReference type="PROSITE" id="PS00194">
    <property type="entry name" value="THIOREDOXIN_1"/>
    <property type="match status" value="1"/>
</dbReference>
<dbReference type="PRINTS" id="PR00421">
    <property type="entry name" value="THIOREDOXIN"/>
</dbReference>
<feature type="domain" description="Thioredoxin" evidence="7">
    <location>
        <begin position="25"/>
        <end position="148"/>
    </location>
</feature>
<dbReference type="InterPro" id="IPR017937">
    <property type="entry name" value="Thioredoxin_CS"/>
</dbReference>
<dbReference type="PANTHER" id="PTHR45663">
    <property type="entry name" value="GEO12009P1"/>
    <property type="match status" value="1"/>
</dbReference>
<evidence type="ECO:0000256" key="6">
    <source>
        <dbReference type="NCBIfam" id="TIGR01068"/>
    </source>
</evidence>
<protein>
    <recommendedName>
        <fullName evidence="6">Thioredoxin</fullName>
    </recommendedName>
</protein>
<sequence length="149" mass="16791">MIMMIAALFSSSCTSAKQKQKIINKQEAKKMNTTELTLSEFKNKVMDYEKNPQSWDFKGDKPAIIDFYATWCGPCKATAPILDSLAEEYQGKIDVYKVDVDKEQELASIFGIRSIPSLLFIPMKGEPKMQVGAMGRIDLEKAIKNTLLK</sequence>
<dbReference type="Proteomes" id="UP001319045">
    <property type="component" value="Chromosome"/>
</dbReference>
<proteinExistence type="inferred from homology"/>